<organism evidence="2 3">
    <name type="scientific">Raphidocelis subcapitata</name>
    <dbReference type="NCBI Taxonomy" id="307507"/>
    <lineage>
        <taxon>Eukaryota</taxon>
        <taxon>Viridiplantae</taxon>
        <taxon>Chlorophyta</taxon>
        <taxon>core chlorophytes</taxon>
        <taxon>Chlorophyceae</taxon>
        <taxon>CS clade</taxon>
        <taxon>Sphaeropleales</taxon>
        <taxon>Selenastraceae</taxon>
        <taxon>Raphidocelis</taxon>
    </lineage>
</organism>
<reference evidence="2 3" key="1">
    <citation type="journal article" date="2018" name="Sci. Rep.">
        <title>Raphidocelis subcapitata (=Pseudokirchneriella subcapitata) provides an insight into genome evolution and environmental adaptations in the Sphaeropleales.</title>
        <authorList>
            <person name="Suzuki S."/>
            <person name="Yamaguchi H."/>
            <person name="Nakajima N."/>
            <person name="Kawachi M."/>
        </authorList>
    </citation>
    <scope>NUCLEOTIDE SEQUENCE [LARGE SCALE GENOMIC DNA]</scope>
    <source>
        <strain evidence="2 3">NIES-35</strain>
    </source>
</reference>
<proteinExistence type="predicted"/>
<name>A0A2V0NM37_9CHLO</name>
<accession>A0A2V0NM37</accession>
<dbReference type="AlphaFoldDB" id="A0A2V0NM37"/>
<evidence type="ECO:0000313" key="2">
    <source>
        <dbReference type="EMBL" id="GBF88219.1"/>
    </source>
</evidence>
<dbReference type="Gene3D" id="1.25.10.10">
    <property type="entry name" value="Leucine-rich Repeat Variant"/>
    <property type="match status" value="1"/>
</dbReference>
<feature type="region of interest" description="Disordered" evidence="1">
    <location>
        <begin position="500"/>
        <end position="548"/>
    </location>
</feature>
<dbReference type="InterPro" id="IPR016024">
    <property type="entry name" value="ARM-type_fold"/>
</dbReference>
<dbReference type="SUPFAM" id="SSF48371">
    <property type="entry name" value="ARM repeat"/>
    <property type="match status" value="1"/>
</dbReference>
<dbReference type="InParanoid" id="A0A2V0NM37"/>
<dbReference type="InterPro" id="IPR011989">
    <property type="entry name" value="ARM-like"/>
</dbReference>
<comment type="caution">
    <text evidence="2">The sequence shown here is derived from an EMBL/GenBank/DDBJ whole genome shotgun (WGS) entry which is preliminary data.</text>
</comment>
<protein>
    <submittedName>
        <fullName evidence="2">Uncharacterized protein</fullName>
    </submittedName>
</protein>
<evidence type="ECO:0000256" key="1">
    <source>
        <dbReference type="SAM" id="MobiDB-lite"/>
    </source>
</evidence>
<evidence type="ECO:0000313" key="3">
    <source>
        <dbReference type="Proteomes" id="UP000247498"/>
    </source>
</evidence>
<dbReference type="Proteomes" id="UP000247498">
    <property type="component" value="Unassembled WGS sequence"/>
</dbReference>
<keyword evidence="3" id="KW-1185">Reference proteome</keyword>
<gene>
    <name evidence="2" type="ORF">Rsub_00931</name>
</gene>
<dbReference type="EMBL" id="BDRX01000004">
    <property type="protein sequence ID" value="GBF88219.1"/>
    <property type="molecule type" value="Genomic_DNA"/>
</dbReference>
<sequence>MADAAASPGAAARERLAAALQGLGDALRLKAHQPEVQELISIWDLRSRAVLAAVDSAEGGLGGAAAAPVAAAADLLQLLPAFAAPGAEGVVEALIAAARREEGPARSNAFIILAELTRFDADAAERATSTDAGAALLALTVERMQSAAAPGAASSSTVAAAGLLVALASEEWAATREEVGDACEQLEAEILLALASLMAASPVCYTQAFEALTSRRGALPRVLALLRSPYPRARNAAGCCIAAIAGEKAGVDALFKMRRAAVELTAALGRAHAGGEDPALVQVPATFALAQLLDHSEGQRVTEAPARAAAAEGGAGSLLGALVGLIAASLDGGACPTGRWNMGVDAVFVLCHMISASTAEQLLLLRRAPRLAEVCVRAMHYWLTEASDEHMDLPMFLVYVVAVMAGFNAVHAHHPPAATADTAAARAALQGAPGLEGRLRRYLDWARRQPSAGTFVTNTVVAAKWLLKLPEVKPAAAATTAAPAVVAGAAVDPSTAPAPVAAAAPLPPRPAESEQPAEARACSSDGGADGRRGGSNGGSSGGSGSCTAAASRPYVCGNSAAEVNWRAQRAACRAARAAAAQLS</sequence>
<feature type="compositionally biased region" description="Gly residues" evidence="1">
    <location>
        <begin position="533"/>
        <end position="544"/>
    </location>
</feature>